<dbReference type="EMBL" id="CU466930">
    <property type="protein sequence ID" value="CAO79938.1"/>
    <property type="molecule type" value="Genomic_DNA"/>
</dbReference>
<keyword evidence="3" id="KW-1185">Reference proteome</keyword>
<reference evidence="2 3" key="1">
    <citation type="journal article" date="2008" name="J. Bacteriol.">
        <title>'Candidatus Cloacamonas acidaminovorans': genome sequence reconstruction provides a first glimpse of a new bacterial division.</title>
        <authorList>
            <person name="Pelletier E."/>
            <person name="Kreimeyer A."/>
            <person name="Bocs S."/>
            <person name="Rouy Z."/>
            <person name="Gyapay G."/>
            <person name="Chouari R."/>
            <person name="Riviere D."/>
            <person name="Ganesan A."/>
            <person name="Daegelen P."/>
            <person name="Sghir A."/>
            <person name="Cohen G.N."/>
            <person name="Medigue C."/>
            <person name="Weissenbach J."/>
            <person name="Le Paslier D."/>
        </authorList>
    </citation>
    <scope>NUCLEOTIDE SEQUENCE [LARGE SCALE GENOMIC DNA]</scope>
    <source>
        <strain evidence="3">Evry</strain>
    </source>
</reference>
<dbReference type="STRING" id="459349.CLOAM0020"/>
<name>B0VIE9_CLOAI</name>
<organism evidence="2 3">
    <name type="scientific">Cloacimonas acidaminovorans (strain Evry)</name>
    <dbReference type="NCBI Taxonomy" id="459349"/>
    <lineage>
        <taxon>Bacteria</taxon>
        <taxon>Pseudomonadati</taxon>
        <taxon>Candidatus Cloacimonadota</taxon>
        <taxon>Candidatus Cloacimonadia</taxon>
        <taxon>Candidatus Cloacimonadales</taxon>
        <taxon>Candidatus Cloacimonadaceae</taxon>
        <taxon>Candidatus Cloacimonas</taxon>
    </lineage>
</organism>
<evidence type="ECO:0000256" key="1">
    <source>
        <dbReference type="SAM" id="Phobius"/>
    </source>
</evidence>
<feature type="transmembrane region" description="Helical" evidence="1">
    <location>
        <begin position="41"/>
        <end position="61"/>
    </location>
</feature>
<dbReference type="RefSeq" id="WP_015423799.1">
    <property type="nucleotide sequence ID" value="NC_020449.1"/>
</dbReference>
<dbReference type="AlphaFoldDB" id="B0VIE9"/>
<protein>
    <recommendedName>
        <fullName evidence="4">DUF3098 domain-containing protein</fullName>
    </recommendedName>
</protein>
<sequence length="66" mass="7508">MNNKDDEKNKLHLNRTNFILLLVAAIVLVVGYIIMSFNEITISPILLVIAYAVIVPFALLYHPKKK</sequence>
<keyword evidence="1" id="KW-0812">Transmembrane</keyword>
<evidence type="ECO:0000313" key="2">
    <source>
        <dbReference type="EMBL" id="CAO79938.1"/>
    </source>
</evidence>
<feature type="transmembrane region" description="Helical" evidence="1">
    <location>
        <begin position="18"/>
        <end position="35"/>
    </location>
</feature>
<keyword evidence="1" id="KW-0472">Membrane</keyword>
<dbReference type="HOGENOM" id="CLU_2823355_0_0_0"/>
<keyword evidence="1" id="KW-1133">Transmembrane helix</keyword>
<dbReference type="Proteomes" id="UP000002019">
    <property type="component" value="Chromosome"/>
</dbReference>
<evidence type="ECO:0008006" key="4">
    <source>
        <dbReference type="Google" id="ProtNLM"/>
    </source>
</evidence>
<gene>
    <name evidence="2" type="ordered locus">CLOAM0020</name>
</gene>
<evidence type="ECO:0000313" key="3">
    <source>
        <dbReference type="Proteomes" id="UP000002019"/>
    </source>
</evidence>
<accession>B0VIE9</accession>
<proteinExistence type="predicted"/>
<dbReference type="KEGG" id="caci:CLOAM0020"/>